<evidence type="ECO:0000313" key="2">
    <source>
        <dbReference type="Proteomes" id="UP000615755"/>
    </source>
</evidence>
<name>A0ABR9EHZ9_9GAMM</name>
<reference evidence="1 2" key="1">
    <citation type="submission" date="2015-03" db="EMBL/GenBank/DDBJ databases">
        <title>Genome sequence of Pseudoalteromonas aurantia.</title>
        <authorList>
            <person name="Xie B.-B."/>
            <person name="Rong J.-C."/>
            <person name="Qin Q.-L."/>
            <person name="Zhang Y.-Z."/>
        </authorList>
    </citation>
    <scope>NUCLEOTIDE SEQUENCE [LARGE SCALE GENOMIC DNA]</scope>
    <source>
        <strain evidence="1 2">208</strain>
    </source>
</reference>
<dbReference type="RefSeq" id="WP_192509557.1">
    <property type="nucleotide sequence ID" value="NZ_AQGV01000015.1"/>
</dbReference>
<proteinExistence type="predicted"/>
<accession>A0ABR9EHZ9</accession>
<organism evidence="1 2">
    <name type="scientific">Pseudoalteromonas aurantia 208</name>
    <dbReference type="NCBI Taxonomy" id="1314867"/>
    <lineage>
        <taxon>Bacteria</taxon>
        <taxon>Pseudomonadati</taxon>
        <taxon>Pseudomonadota</taxon>
        <taxon>Gammaproteobacteria</taxon>
        <taxon>Alteromonadales</taxon>
        <taxon>Pseudoalteromonadaceae</taxon>
        <taxon>Pseudoalteromonas</taxon>
    </lineage>
</organism>
<dbReference type="Proteomes" id="UP000615755">
    <property type="component" value="Unassembled WGS sequence"/>
</dbReference>
<dbReference type="Gene3D" id="3.40.50.12580">
    <property type="match status" value="1"/>
</dbReference>
<comment type="caution">
    <text evidence="1">The sequence shown here is derived from an EMBL/GenBank/DDBJ whole genome shotgun (WGS) entry which is preliminary data.</text>
</comment>
<dbReference type="InterPro" id="IPR043148">
    <property type="entry name" value="TagF_C"/>
</dbReference>
<evidence type="ECO:0000313" key="1">
    <source>
        <dbReference type="EMBL" id="MBE0370447.1"/>
    </source>
</evidence>
<keyword evidence="2" id="KW-1185">Reference proteome</keyword>
<sequence>MKIYFYITGNLAAETLMLASDTLRKERADLDVYLMTDGVLPTVSDDHILSTLLTHDFDNKKMGLSRGDLVITGMMWPGNTERKIFNEAQQVGALSIVILPDIAGDAQKFFYNDRLYLPNYICVSDKLTYNNLQGIGVPTNIIISIGSLYLDNLFKSCILVNENKKSLCIGYLSVPNRNDFINWGHDYGFNEVEIAEDLIEVGVQLGMNLLIRKHPKELHSKKYDFLQSEQCIVSSHDMASIIDFIEKCDVVVSTYSTSLIVAKRMGRKAICYQPYCKHPFRADIYENIGIPIVKYPELLCDAISESGPILLDNKISDLLYNSNNSNDMFVDFINGVTL</sequence>
<dbReference type="EMBL" id="AQGV01000015">
    <property type="protein sequence ID" value="MBE0370447.1"/>
    <property type="molecule type" value="Genomic_DNA"/>
</dbReference>
<gene>
    <name evidence="1" type="ORF">PAUR_b0490</name>
</gene>
<protein>
    <submittedName>
        <fullName evidence="1">Uncharacterized protein</fullName>
    </submittedName>
</protein>